<organism evidence="7 8">
    <name type="scientific">Hoeflea prorocentri</name>
    <dbReference type="NCBI Taxonomy" id="1922333"/>
    <lineage>
        <taxon>Bacteria</taxon>
        <taxon>Pseudomonadati</taxon>
        <taxon>Pseudomonadota</taxon>
        <taxon>Alphaproteobacteria</taxon>
        <taxon>Hyphomicrobiales</taxon>
        <taxon>Rhizobiaceae</taxon>
        <taxon>Hoeflea</taxon>
    </lineage>
</organism>
<feature type="transmembrane region" description="Helical" evidence="6">
    <location>
        <begin position="240"/>
        <end position="262"/>
    </location>
</feature>
<proteinExistence type="predicted"/>
<dbReference type="RefSeq" id="WP_267993559.1">
    <property type="nucleotide sequence ID" value="NZ_JAPJZI010000002.1"/>
</dbReference>
<dbReference type="InterPro" id="IPR001851">
    <property type="entry name" value="ABC_transp_permease"/>
</dbReference>
<dbReference type="EMBL" id="JAPJZI010000002">
    <property type="protein sequence ID" value="MDA5401579.1"/>
    <property type="molecule type" value="Genomic_DNA"/>
</dbReference>
<feature type="transmembrane region" description="Helical" evidence="6">
    <location>
        <begin position="102"/>
        <end position="132"/>
    </location>
</feature>
<evidence type="ECO:0000256" key="2">
    <source>
        <dbReference type="ARBA" id="ARBA00022475"/>
    </source>
</evidence>
<gene>
    <name evidence="7" type="ORF">OQ273_23635</name>
</gene>
<comment type="subcellular location">
    <subcellularLocation>
        <location evidence="1">Cell membrane</location>
        <topology evidence="1">Multi-pass membrane protein</topology>
    </subcellularLocation>
</comment>
<feature type="transmembrane region" description="Helical" evidence="6">
    <location>
        <begin position="68"/>
        <end position="90"/>
    </location>
</feature>
<dbReference type="GO" id="GO:0022857">
    <property type="term" value="F:transmembrane transporter activity"/>
    <property type="evidence" value="ECO:0007669"/>
    <property type="project" value="InterPro"/>
</dbReference>
<evidence type="ECO:0000256" key="5">
    <source>
        <dbReference type="ARBA" id="ARBA00023136"/>
    </source>
</evidence>
<dbReference type="AlphaFoldDB" id="A0A9X3UR02"/>
<dbReference type="Proteomes" id="UP001151234">
    <property type="component" value="Unassembled WGS sequence"/>
</dbReference>
<keyword evidence="5 6" id="KW-0472">Membrane</keyword>
<accession>A0A9X3UR02</accession>
<name>A0A9X3UR02_9HYPH</name>
<feature type="transmembrane region" description="Helical" evidence="6">
    <location>
        <begin position="144"/>
        <end position="168"/>
    </location>
</feature>
<evidence type="ECO:0000256" key="6">
    <source>
        <dbReference type="SAM" id="Phobius"/>
    </source>
</evidence>
<dbReference type="PANTHER" id="PTHR32196">
    <property type="entry name" value="ABC TRANSPORTER PERMEASE PROTEIN YPHD-RELATED-RELATED"/>
    <property type="match status" value="1"/>
</dbReference>
<comment type="caution">
    <text evidence="7">The sequence shown here is derived from an EMBL/GenBank/DDBJ whole genome shotgun (WGS) entry which is preliminary data.</text>
</comment>
<feature type="transmembrane region" description="Helical" evidence="6">
    <location>
        <begin position="319"/>
        <end position="339"/>
    </location>
</feature>
<sequence length="345" mass="35852">MTENTTQAGATPNPERIKKRTGLGGALDRLLATPAGNILIAFLIIQFLCITAGLLYPDDFRYLSSSNIAIMLKAIPTLGILALGVGMLMISGEFDLSVGSIYAFTAVVCSIVIASGLTAWIAAPLLIAAGAAISMANGVVSLRFALPSFIVSLGAMLFWKGMIFFVHGAQAIRFEGSDGFRNLMAGRIGPLEMPFVWFFLLAFVFHLVLRHHSFGNHIFAVGGDRNAATANGVNPVKVKLVCFALAGSCAAFSGIISAARVGSVTPAQGGGLELQAIAACVIGGVALAGGRGSMIGVFLGSVLIYTIQDVLLLMRAPGFYLDIFVGALIVLAAIANQLVGGKGTR</sequence>
<dbReference type="GO" id="GO:0005886">
    <property type="term" value="C:plasma membrane"/>
    <property type="evidence" value="ECO:0007669"/>
    <property type="project" value="UniProtKB-SubCell"/>
</dbReference>
<evidence type="ECO:0000256" key="1">
    <source>
        <dbReference type="ARBA" id="ARBA00004651"/>
    </source>
</evidence>
<reference evidence="7" key="1">
    <citation type="submission" date="2022-11" db="EMBL/GenBank/DDBJ databases">
        <title>Draft genome sequence of Hoeflea poritis E7-10 and Hoeflea prorocentri PM5-8, separated from scleractinian coral Porites lutea and marine dinoflagellate.</title>
        <authorList>
            <person name="Zhang G."/>
            <person name="Wei Q."/>
            <person name="Cai L."/>
        </authorList>
    </citation>
    <scope>NUCLEOTIDE SEQUENCE</scope>
    <source>
        <strain evidence="7">PM5-8</strain>
    </source>
</reference>
<keyword evidence="2" id="KW-1003">Cell membrane</keyword>
<protein>
    <submittedName>
        <fullName evidence="7">ABC transporter permease</fullName>
    </submittedName>
</protein>
<keyword evidence="3 6" id="KW-0812">Transmembrane</keyword>
<dbReference type="CDD" id="cd06579">
    <property type="entry name" value="TM_PBP1_transp_AraH_like"/>
    <property type="match status" value="1"/>
</dbReference>
<evidence type="ECO:0000313" key="8">
    <source>
        <dbReference type="Proteomes" id="UP001151234"/>
    </source>
</evidence>
<evidence type="ECO:0000256" key="3">
    <source>
        <dbReference type="ARBA" id="ARBA00022692"/>
    </source>
</evidence>
<dbReference type="Pfam" id="PF02653">
    <property type="entry name" value="BPD_transp_2"/>
    <property type="match status" value="1"/>
</dbReference>
<feature type="transmembrane region" description="Helical" evidence="6">
    <location>
        <begin position="38"/>
        <end position="56"/>
    </location>
</feature>
<evidence type="ECO:0000313" key="7">
    <source>
        <dbReference type="EMBL" id="MDA5401579.1"/>
    </source>
</evidence>
<keyword evidence="8" id="KW-1185">Reference proteome</keyword>
<feature type="transmembrane region" description="Helical" evidence="6">
    <location>
        <begin position="274"/>
        <end position="307"/>
    </location>
</feature>
<evidence type="ECO:0000256" key="4">
    <source>
        <dbReference type="ARBA" id="ARBA00022989"/>
    </source>
</evidence>
<keyword evidence="4 6" id="KW-1133">Transmembrane helix</keyword>
<feature type="transmembrane region" description="Helical" evidence="6">
    <location>
        <begin position="188"/>
        <end position="209"/>
    </location>
</feature>